<comment type="caution">
    <text evidence="1">The sequence shown here is derived from an EMBL/GenBank/DDBJ whole genome shotgun (WGS) entry which is preliminary data.</text>
</comment>
<gene>
    <name evidence="1" type="ORF">Vadar_004689</name>
</gene>
<dbReference type="Proteomes" id="UP000828048">
    <property type="component" value="Chromosome 7"/>
</dbReference>
<reference evidence="1 2" key="1">
    <citation type="journal article" date="2021" name="Hortic Res">
        <title>High-quality reference genome and annotation aids understanding of berry development for evergreen blueberry (Vaccinium darrowii).</title>
        <authorList>
            <person name="Yu J."/>
            <person name="Hulse-Kemp A.M."/>
            <person name="Babiker E."/>
            <person name="Staton M."/>
        </authorList>
    </citation>
    <scope>NUCLEOTIDE SEQUENCE [LARGE SCALE GENOMIC DNA]</scope>
    <source>
        <strain evidence="2">cv. NJ 8807/NJ 8810</strain>
        <tissue evidence="1">Young leaf</tissue>
    </source>
</reference>
<evidence type="ECO:0000313" key="1">
    <source>
        <dbReference type="EMBL" id="KAH7848579.1"/>
    </source>
</evidence>
<organism evidence="1 2">
    <name type="scientific">Vaccinium darrowii</name>
    <dbReference type="NCBI Taxonomy" id="229202"/>
    <lineage>
        <taxon>Eukaryota</taxon>
        <taxon>Viridiplantae</taxon>
        <taxon>Streptophyta</taxon>
        <taxon>Embryophyta</taxon>
        <taxon>Tracheophyta</taxon>
        <taxon>Spermatophyta</taxon>
        <taxon>Magnoliopsida</taxon>
        <taxon>eudicotyledons</taxon>
        <taxon>Gunneridae</taxon>
        <taxon>Pentapetalae</taxon>
        <taxon>asterids</taxon>
        <taxon>Ericales</taxon>
        <taxon>Ericaceae</taxon>
        <taxon>Vaccinioideae</taxon>
        <taxon>Vaccinieae</taxon>
        <taxon>Vaccinium</taxon>
    </lineage>
</organism>
<protein>
    <submittedName>
        <fullName evidence="1">Uncharacterized protein</fullName>
    </submittedName>
</protein>
<accession>A0ACB7Y696</accession>
<name>A0ACB7Y696_9ERIC</name>
<keyword evidence="2" id="KW-1185">Reference proteome</keyword>
<evidence type="ECO:0000313" key="2">
    <source>
        <dbReference type="Proteomes" id="UP000828048"/>
    </source>
</evidence>
<sequence>MREILTIQVGDYANFIGSHFWNFQDELLGLAEDPLGDVIFKNQCLNMDVLYRTGETSQGILTYTPRLVSVGLQGSLGSMSSCGTLYNEIPPVSSDVVTWTGNLSTHVSEPRKKNLYLQSLYDEEQEKFHATGSNKSGQDFQNDIQDKDIIQSLENEVQYWTDFSKVHYHPQSLYELNGLWVDQEQFNNYGIGREAFSEGMRGEEMNNRLRFFIEECDHIQGIQFVVDESGGFSGVAAEFLENIADEYSNVPVLLYSVRGPRSYMNPSIRRHTLSQNLHDAVSFSTLASFCKLIVPVGLPALGESKASKFLCIDNGKPYHTSAVYASALHSISLPFRMDPLGPADESRYVSGGVDMNGVIQTLAGQARQNIVTTLDVAMPAPSLTGKHAELSLLGDLQSLTPETSEDVEDLQAVEAMTIHGAHVSGGRCASVSEVKDAVQSAYNHRATRPRFSQLSVASCPLPIPLPFPSIFGNLVGQHGELLGTPNASNSSRGSLDVHSIPMAARLRSSTAVLPFLENRLGNLRRWFQLWILILKYPPIRIRCLIRFSTDMANGDFFPGVISYWTDAVCSENMDTGNCMPRLSPKIKRHRMSRRRFEAVHSLVQSIL</sequence>
<dbReference type="EMBL" id="CM037157">
    <property type="protein sequence ID" value="KAH7848579.1"/>
    <property type="molecule type" value="Genomic_DNA"/>
</dbReference>
<proteinExistence type="predicted"/>